<dbReference type="GO" id="GO:0004930">
    <property type="term" value="F:G protein-coupled receptor activity"/>
    <property type="evidence" value="ECO:0007669"/>
    <property type="project" value="UniProtKB-KW"/>
</dbReference>
<sequence>AEFAPHSVRGAADPLQIPFDMLNSSDLFVSRPLAFRGSSMMDTEEHMLGWNIPPEYASLVHPHWKQFPAVDMSSHFMLAAIYSMLMITSLLGNFIVIYLFFTSKSLRTPSNVFVVNLAVFDLTMMLDMPMLVANSFYQRPIGWHFGCDMYGLFGSIAGIGSAINNAIIAYDRYRTIAFPLDGRLSFKQVMLLVLFAWGYSLPFSIMPLNQMWGKYVPEGFLTTCSFDYLTQDESTRVFVGAIFIYSYCIPMFLIILFYSQLIGHVRQHEKMLKEQAKKMNVKSLVSNQDAAQKSVEIRIAKVALTIFFLFVCSWTPYAMIALIGTFGDRSVLTPTVGMIPAVAAKIVSCIDPWVYAINHPRFRAELAKKFPFLGGGDEPVSDTVSVATEKTHASENPNA</sequence>
<keyword evidence="11 15" id="KW-0675">Receptor</keyword>
<dbReference type="CDD" id="cd15079">
    <property type="entry name" value="7tmA_photoreceptors_insect"/>
    <property type="match status" value="1"/>
</dbReference>
<dbReference type="InterPro" id="IPR050125">
    <property type="entry name" value="GPCR_opsins"/>
</dbReference>
<dbReference type="InterPro" id="IPR000276">
    <property type="entry name" value="GPCR_Rhodpsn"/>
</dbReference>
<dbReference type="GO" id="GO:0007602">
    <property type="term" value="P:phototransduction"/>
    <property type="evidence" value="ECO:0007669"/>
    <property type="project" value="UniProtKB-KW"/>
</dbReference>
<feature type="domain" description="G-protein coupled receptors family 1 profile" evidence="16">
    <location>
        <begin position="92"/>
        <end position="355"/>
    </location>
</feature>
<keyword evidence="12" id="KW-0325">Glycoprotein</keyword>
<evidence type="ECO:0000256" key="14">
    <source>
        <dbReference type="ARBA" id="ARBA00023305"/>
    </source>
</evidence>
<dbReference type="SUPFAM" id="SSF81321">
    <property type="entry name" value="Family A G protein-coupled receptor-like"/>
    <property type="match status" value="1"/>
</dbReference>
<keyword evidence="13 15" id="KW-0807">Transducer</keyword>
<feature type="transmembrane region" description="Helical" evidence="15">
    <location>
        <begin position="189"/>
        <end position="208"/>
    </location>
</feature>
<gene>
    <name evidence="17" type="ORF">g.17386</name>
</gene>
<organism evidence="17">
    <name type="scientific">Cuerna arida</name>
    <dbReference type="NCBI Taxonomy" id="1464854"/>
    <lineage>
        <taxon>Eukaryota</taxon>
        <taxon>Metazoa</taxon>
        <taxon>Ecdysozoa</taxon>
        <taxon>Arthropoda</taxon>
        <taxon>Hexapoda</taxon>
        <taxon>Insecta</taxon>
        <taxon>Pterygota</taxon>
        <taxon>Neoptera</taxon>
        <taxon>Paraneoptera</taxon>
        <taxon>Hemiptera</taxon>
        <taxon>Auchenorrhyncha</taxon>
        <taxon>Membracoidea</taxon>
        <taxon>Cicadellidae</taxon>
        <taxon>Cicadellinae</taxon>
        <taxon>Proconiini</taxon>
        <taxon>Cuerna</taxon>
    </lineage>
</organism>
<proteinExistence type="inferred from homology"/>
<keyword evidence="3 15" id="KW-0716">Sensory transduction</keyword>
<keyword evidence="2 15" id="KW-0600">Photoreceptor protein</keyword>
<keyword evidence="10" id="KW-1015">Disulfide bond</keyword>
<evidence type="ECO:0000256" key="12">
    <source>
        <dbReference type="ARBA" id="ARBA00023180"/>
    </source>
</evidence>
<dbReference type="PROSITE" id="PS50262">
    <property type="entry name" value="G_PROTEIN_RECEP_F1_2"/>
    <property type="match status" value="1"/>
</dbReference>
<comment type="similarity">
    <text evidence="15">Belongs to the G-protein coupled receptor 1 family. Opsin subfamily.</text>
</comment>
<evidence type="ECO:0000256" key="8">
    <source>
        <dbReference type="ARBA" id="ARBA00023040"/>
    </source>
</evidence>
<evidence type="ECO:0000256" key="1">
    <source>
        <dbReference type="ARBA" id="ARBA00004141"/>
    </source>
</evidence>
<keyword evidence="14" id="KW-0844">Vision</keyword>
<feature type="transmembrane region" description="Helical" evidence="15">
    <location>
        <begin position="76"/>
        <end position="101"/>
    </location>
</feature>
<evidence type="ECO:0000256" key="15">
    <source>
        <dbReference type="RuleBase" id="RU004951"/>
    </source>
</evidence>
<dbReference type="Gene3D" id="1.20.1070.10">
    <property type="entry name" value="Rhodopsin 7-helix transmembrane proteins"/>
    <property type="match status" value="1"/>
</dbReference>
<feature type="transmembrane region" description="Helical" evidence="15">
    <location>
        <begin position="302"/>
        <end position="326"/>
    </location>
</feature>
<comment type="subcellular location">
    <subcellularLocation>
        <location evidence="1 15">Membrane</location>
        <topology evidence="1 15">Multi-pass membrane protein</topology>
    </subcellularLocation>
</comment>
<evidence type="ECO:0000256" key="11">
    <source>
        <dbReference type="ARBA" id="ARBA00023170"/>
    </source>
</evidence>
<keyword evidence="6 15" id="KW-1133">Transmembrane helix</keyword>
<evidence type="ECO:0000256" key="2">
    <source>
        <dbReference type="ARBA" id="ARBA00022543"/>
    </source>
</evidence>
<dbReference type="AlphaFoldDB" id="A0A1B6FXA9"/>
<dbReference type="PRINTS" id="PR00238">
    <property type="entry name" value="OPSIN"/>
</dbReference>
<dbReference type="PANTHER" id="PTHR24240">
    <property type="entry name" value="OPSIN"/>
    <property type="match status" value="1"/>
</dbReference>
<keyword evidence="4 15" id="KW-0812">Transmembrane</keyword>
<feature type="transmembrane region" description="Helical" evidence="15">
    <location>
        <begin position="113"/>
        <end position="137"/>
    </location>
</feature>
<evidence type="ECO:0000256" key="3">
    <source>
        <dbReference type="ARBA" id="ARBA00022606"/>
    </source>
</evidence>
<dbReference type="Pfam" id="PF00001">
    <property type="entry name" value="7tm_1"/>
    <property type="match status" value="1"/>
</dbReference>
<dbReference type="EMBL" id="GECZ01014980">
    <property type="protein sequence ID" value="JAS54789.1"/>
    <property type="molecule type" value="Transcribed_RNA"/>
</dbReference>
<dbReference type="InterPro" id="IPR017452">
    <property type="entry name" value="GPCR_Rhodpsn_7TM"/>
</dbReference>
<dbReference type="GO" id="GO:0007601">
    <property type="term" value="P:visual perception"/>
    <property type="evidence" value="ECO:0007669"/>
    <property type="project" value="UniProtKB-KW"/>
</dbReference>
<dbReference type="InterPro" id="IPR001760">
    <property type="entry name" value="Opsin"/>
</dbReference>
<reference evidence="17" key="1">
    <citation type="submission" date="2015-11" db="EMBL/GenBank/DDBJ databases">
        <title>De novo transcriptome assembly of four potential Pierce s Disease insect vectors from Arizona vineyards.</title>
        <authorList>
            <person name="Tassone E.E."/>
        </authorList>
    </citation>
    <scope>NUCLEOTIDE SEQUENCE</scope>
</reference>
<dbReference type="PRINTS" id="PR00577">
    <property type="entry name" value="OPSINRH3RH4"/>
</dbReference>
<evidence type="ECO:0000256" key="6">
    <source>
        <dbReference type="ARBA" id="ARBA00022989"/>
    </source>
</evidence>
<evidence type="ECO:0000256" key="5">
    <source>
        <dbReference type="ARBA" id="ARBA00022925"/>
    </source>
</evidence>
<keyword evidence="7 15" id="KW-0157">Chromophore</keyword>
<feature type="non-terminal residue" evidence="17">
    <location>
        <position position="1"/>
    </location>
</feature>
<dbReference type="GO" id="GO:0016020">
    <property type="term" value="C:membrane"/>
    <property type="evidence" value="ECO:0007669"/>
    <property type="project" value="UniProtKB-SubCell"/>
</dbReference>
<dbReference type="PRINTS" id="PR00237">
    <property type="entry name" value="GPCRRHODOPSN"/>
</dbReference>
<feature type="transmembrane region" description="Helical" evidence="15">
    <location>
        <begin position="149"/>
        <end position="168"/>
    </location>
</feature>
<name>A0A1B6FXA9_9HEMI</name>
<keyword evidence="5 15" id="KW-0681">Retinal protein</keyword>
<dbReference type="GO" id="GO:0009881">
    <property type="term" value="F:photoreceptor activity"/>
    <property type="evidence" value="ECO:0007669"/>
    <property type="project" value="UniProtKB-KW"/>
</dbReference>
<dbReference type="InterPro" id="IPR027430">
    <property type="entry name" value="Retinal_BS"/>
</dbReference>
<evidence type="ECO:0000256" key="9">
    <source>
        <dbReference type="ARBA" id="ARBA00023136"/>
    </source>
</evidence>
<keyword evidence="8 15" id="KW-0297">G-protein coupled receptor</keyword>
<evidence type="ECO:0000259" key="16">
    <source>
        <dbReference type="PROSITE" id="PS50262"/>
    </source>
</evidence>
<accession>A0A1B6FXA9</accession>
<dbReference type="FunFam" id="1.20.1070.10:FF:000044">
    <property type="entry name" value="Opsin, ultraviolet-sensitive"/>
    <property type="match status" value="1"/>
</dbReference>
<evidence type="ECO:0000256" key="10">
    <source>
        <dbReference type="ARBA" id="ARBA00023157"/>
    </source>
</evidence>
<evidence type="ECO:0000256" key="7">
    <source>
        <dbReference type="ARBA" id="ARBA00022991"/>
    </source>
</evidence>
<evidence type="ECO:0000313" key="17">
    <source>
        <dbReference type="EMBL" id="JAS54789.1"/>
    </source>
</evidence>
<feature type="transmembrane region" description="Helical" evidence="15">
    <location>
        <begin position="338"/>
        <end position="358"/>
    </location>
</feature>
<keyword evidence="9 15" id="KW-0472">Membrane</keyword>
<protein>
    <recommendedName>
        <fullName evidence="16">G-protein coupled receptors family 1 profile domain-containing protein</fullName>
    </recommendedName>
</protein>
<evidence type="ECO:0000256" key="4">
    <source>
        <dbReference type="ARBA" id="ARBA00022692"/>
    </source>
</evidence>
<evidence type="ECO:0000256" key="13">
    <source>
        <dbReference type="ARBA" id="ARBA00023224"/>
    </source>
</evidence>
<dbReference type="PROSITE" id="PS00237">
    <property type="entry name" value="G_PROTEIN_RECEP_F1_1"/>
    <property type="match status" value="1"/>
</dbReference>
<feature type="transmembrane region" description="Helical" evidence="15">
    <location>
        <begin position="237"/>
        <end position="258"/>
    </location>
</feature>
<dbReference type="PROSITE" id="PS00238">
    <property type="entry name" value="OPSIN"/>
    <property type="match status" value="1"/>
</dbReference>